<organism evidence="1 2">
    <name type="scientific">Dioszegia hungarica</name>
    <dbReference type="NCBI Taxonomy" id="4972"/>
    <lineage>
        <taxon>Eukaryota</taxon>
        <taxon>Fungi</taxon>
        <taxon>Dikarya</taxon>
        <taxon>Basidiomycota</taxon>
        <taxon>Agaricomycotina</taxon>
        <taxon>Tremellomycetes</taxon>
        <taxon>Tremellales</taxon>
        <taxon>Bulleribasidiaceae</taxon>
        <taxon>Dioszegia</taxon>
    </lineage>
</organism>
<accession>A0AA38HDI4</accession>
<dbReference type="GeneID" id="77729766"/>
<keyword evidence="2" id="KW-1185">Reference proteome</keyword>
<comment type="caution">
    <text evidence="1">The sequence shown here is derived from an EMBL/GenBank/DDBJ whole genome shotgun (WGS) entry which is preliminary data.</text>
</comment>
<evidence type="ECO:0000313" key="1">
    <source>
        <dbReference type="EMBL" id="KAI9639092.1"/>
    </source>
</evidence>
<reference evidence="1" key="1">
    <citation type="journal article" date="2022" name="G3 (Bethesda)">
        <title>High quality genome of the basidiomycete yeast Dioszegia hungarica PDD-24b-2 isolated from cloud water.</title>
        <authorList>
            <person name="Jarrige D."/>
            <person name="Haridas S."/>
            <person name="Bleykasten-Grosshans C."/>
            <person name="Joly M."/>
            <person name="Nadalig T."/>
            <person name="Sancelme M."/>
            <person name="Vuilleumier S."/>
            <person name="Grigoriev I.V."/>
            <person name="Amato P."/>
            <person name="Bringel F."/>
        </authorList>
    </citation>
    <scope>NUCLEOTIDE SEQUENCE</scope>
    <source>
        <strain evidence="1">PDD-24b-2</strain>
    </source>
</reference>
<gene>
    <name evidence="1" type="ORF">MKK02DRAFT_39370</name>
</gene>
<name>A0AA38HDI4_9TREE</name>
<dbReference type="RefSeq" id="XP_052948869.1">
    <property type="nucleotide sequence ID" value="XM_053090561.1"/>
</dbReference>
<dbReference type="AlphaFoldDB" id="A0AA38HDI4"/>
<dbReference type="EMBL" id="JAKWFO010000001">
    <property type="protein sequence ID" value="KAI9639092.1"/>
    <property type="molecule type" value="Genomic_DNA"/>
</dbReference>
<dbReference type="Proteomes" id="UP001164286">
    <property type="component" value="Unassembled WGS sequence"/>
</dbReference>
<evidence type="ECO:0000313" key="2">
    <source>
        <dbReference type="Proteomes" id="UP001164286"/>
    </source>
</evidence>
<sequence>MTGSSSTTPIPEFNYAPKISDLHPDHPFRNPKTLAKMQKLFPNYKPMTDKEYLAKPWLHPINAMGFGLREIMPHYGWDVKDFPGGWESMWKVEWPSHAYVRCGVECRGRLAIIQIEKMDMKKDGSVGSVTLGDCFECELENKGIKVFTCGHVKTA</sequence>
<proteinExistence type="predicted"/>
<protein>
    <submittedName>
        <fullName evidence="1">Uncharacterized protein</fullName>
    </submittedName>
</protein>